<keyword evidence="1" id="KW-0812">Transmembrane</keyword>
<proteinExistence type="predicted"/>
<evidence type="ECO:0000313" key="4">
    <source>
        <dbReference type="Proteomes" id="UP000177652"/>
    </source>
</evidence>
<keyword evidence="1" id="KW-0472">Membrane</keyword>
<dbReference type="CDD" id="cd02961">
    <property type="entry name" value="PDI_a_family"/>
    <property type="match status" value="1"/>
</dbReference>
<dbReference type="EMBL" id="MFLK01000036">
    <property type="protein sequence ID" value="OGG65713.1"/>
    <property type="molecule type" value="Genomic_DNA"/>
</dbReference>
<dbReference type="Pfam" id="PF00085">
    <property type="entry name" value="Thioredoxin"/>
    <property type="match status" value="1"/>
</dbReference>
<dbReference type="Proteomes" id="UP000177652">
    <property type="component" value="Unassembled WGS sequence"/>
</dbReference>
<evidence type="ECO:0000313" key="3">
    <source>
        <dbReference type="EMBL" id="OGG65713.1"/>
    </source>
</evidence>
<protein>
    <recommendedName>
        <fullName evidence="2">Thioredoxin domain-containing protein</fullName>
    </recommendedName>
</protein>
<dbReference type="InterPro" id="IPR013766">
    <property type="entry name" value="Thioredoxin_domain"/>
</dbReference>
<sequence length="125" mass="13868">MKRGVLIFWLIIIFLIVAGVGMSFFVRSSPGRLDTFAQCLKDKEAVFYGAFWCPHCQATKRMFGSSARLLPYVECSTPDGKTQLQVCKDKGVQSYPTWTFANSTTTLTGERTLQELSDASGCPLP</sequence>
<gene>
    <name evidence="3" type="ORF">A3D71_00870</name>
</gene>
<keyword evidence="1" id="KW-1133">Transmembrane helix</keyword>
<dbReference type="PANTHER" id="PTHR34573">
    <property type="entry name" value="VKC DOMAIN-CONTAINING PROTEIN"/>
    <property type="match status" value="1"/>
</dbReference>
<evidence type="ECO:0000256" key="1">
    <source>
        <dbReference type="SAM" id="Phobius"/>
    </source>
</evidence>
<dbReference type="AlphaFoldDB" id="A0A1F6DWD0"/>
<dbReference type="STRING" id="1798497.A3D71_00870"/>
<dbReference type="SUPFAM" id="SSF52833">
    <property type="entry name" value="Thioredoxin-like"/>
    <property type="match status" value="1"/>
</dbReference>
<name>A0A1F6DWD0_9BACT</name>
<accession>A0A1F6DWD0</accession>
<dbReference type="PANTHER" id="PTHR34573:SF1">
    <property type="entry name" value="VITAMIN K EPOXIDE REDUCTASE DOMAIN-CONTAINING PROTEIN"/>
    <property type="match status" value="1"/>
</dbReference>
<dbReference type="Gene3D" id="3.40.30.10">
    <property type="entry name" value="Glutaredoxin"/>
    <property type="match status" value="1"/>
</dbReference>
<dbReference type="InterPro" id="IPR036249">
    <property type="entry name" value="Thioredoxin-like_sf"/>
</dbReference>
<reference evidence="3 4" key="1">
    <citation type="journal article" date="2016" name="Nat. Commun.">
        <title>Thousands of microbial genomes shed light on interconnected biogeochemical processes in an aquifer system.</title>
        <authorList>
            <person name="Anantharaman K."/>
            <person name="Brown C.T."/>
            <person name="Hug L.A."/>
            <person name="Sharon I."/>
            <person name="Castelle C.J."/>
            <person name="Probst A.J."/>
            <person name="Thomas B.C."/>
            <person name="Singh A."/>
            <person name="Wilkins M.J."/>
            <person name="Karaoz U."/>
            <person name="Brodie E.L."/>
            <person name="Williams K.H."/>
            <person name="Hubbard S.S."/>
            <person name="Banfield J.F."/>
        </authorList>
    </citation>
    <scope>NUCLEOTIDE SEQUENCE [LARGE SCALE GENOMIC DNA]</scope>
</reference>
<comment type="caution">
    <text evidence="3">The sequence shown here is derived from an EMBL/GenBank/DDBJ whole genome shotgun (WGS) entry which is preliminary data.</text>
</comment>
<evidence type="ECO:0000259" key="2">
    <source>
        <dbReference type="Pfam" id="PF00085"/>
    </source>
</evidence>
<feature type="domain" description="Thioredoxin" evidence="2">
    <location>
        <begin position="46"/>
        <end position="117"/>
    </location>
</feature>
<feature type="transmembrane region" description="Helical" evidence="1">
    <location>
        <begin position="6"/>
        <end position="26"/>
    </location>
</feature>
<organism evidence="3 4">
    <name type="scientific">Candidatus Kaiserbacteria bacterium RIFCSPHIGHO2_02_FULL_55_20</name>
    <dbReference type="NCBI Taxonomy" id="1798497"/>
    <lineage>
        <taxon>Bacteria</taxon>
        <taxon>Candidatus Kaiseribacteriota</taxon>
    </lineage>
</organism>